<evidence type="ECO:0000313" key="6">
    <source>
        <dbReference type="EMBL" id="PVD32199.1"/>
    </source>
</evidence>
<comment type="subcellular location">
    <subcellularLocation>
        <location evidence="1">Cytoplasm</location>
        <location evidence="1">Cytoskeleton</location>
    </subcellularLocation>
</comment>
<dbReference type="Gene3D" id="2.30.42.10">
    <property type="match status" value="1"/>
</dbReference>
<organism evidence="6 7">
    <name type="scientific">Pomacea canaliculata</name>
    <name type="common">Golden apple snail</name>
    <dbReference type="NCBI Taxonomy" id="400727"/>
    <lineage>
        <taxon>Eukaryota</taxon>
        <taxon>Metazoa</taxon>
        <taxon>Spiralia</taxon>
        <taxon>Lophotrochozoa</taxon>
        <taxon>Mollusca</taxon>
        <taxon>Gastropoda</taxon>
        <taxon>Caenogastropoda</taxon>
        <taxon>Architaenioglossa</taxon>
        <taxon>Ampullarioidea</taxon>
        <taxon>Ampullariidae</taxon>
        <taxon>Pomacea</taxon>
    </lineage>
</organism>
<accession>A0A2T7PFL2</accession>
<comment type="similarity">
    <text evidence="2">Belongs to the syntrophin family.</text>
</comment>
<dbReference type="SMART" id="SM00228">
    <property type="entry name" value="PDZ"/>
    <property type="match status" value="1"/>
</dbReference>
<feature type="domain" description="PDZ" evidence="5">
    <location>
        <begin position="59"/>
        <end position="143"/>
    </location>
</feature>
<gene>
    <name evidence="6" type="ORF">C0Q70_07628</name>
</gene>
<evidence type="ECO:0000313" key="7">
    <source>
        <dbReference type="Proteomes" id="UP000245119"/>
    </source>
</evidence>
<evidence type="ECO:0000256" key="2">
    <source>
        <dbReference type="ARBA" id="ARBA00010798"/>
    </source>
</evidence>
<dbReference type="EMBL" id="PZQS01000004">
    <property type="protein sequence ID" value="PVD32199.1"/>
    <property type="molecule type" value="Genomic_DNA"/>
</dbReference>
<proteinExistence type="inferred from homology"/>
<keyword evidence="4" id="KW-0206">Cytoskeleton</keyword>
<dbReference type="InterPro" id="IPR036034">
    <property type="entry name" value="PDZ_sf"/>
</dbReference>
<protein>
    <recommendedName>
        <fullName evidence="5">PDZ domain-containing protein</fullName>
    </recommendedName>
</protein>
<name>A0A2T7PFL2_POMCA</name>
<dbReference type="Pfam" id="PF00595">
    <property type="entry name" value="PDZ"/>
    <property type="match status" value="1"/>
</dbReference>
<dbReference type="Proteomes" id="UP000245119">
    <property type="component" value="Linkage Group LG4"/>
</dbReference>
<sequence length="488" mass="55289">MCLVLLQTKKGVLNVQDGHNQVHTVQLVLYPDALLIQKEEWVNMPLEDEDEVFLNMVREVEIQRGGGGGGLGLCVKGGAEHRLPVLVSRIIKDLPADHCKQLLVGDAILRVNGINVETCTHDEVVTLLKQAEGDTVTLAVRHFRPASHFLNKKNDEREEPAEDASAVVTLPETGDESLGVRHIPALPKLEKQWMTAITIPLLYARLTRYLAGTDKLRSNSFQVIGVDGSQSGPVICPDNRKLAEWIQAITSNTQALLTQMIQMTNRLLPPADHIMHMVWTHQRMPADRHQQPWKPKFLALKSSDVFLFDHPPMHAGDWSRCEIKHKVYECMFKILKDTELPDDRQHCCCIQTGTRESLCLSLDSRADLLHLEKAWYHASNTAVKRLVSKTFGCTWRGNLSGLILDMDQGFSLYDHQTKSFMWTYRFSQLKSSSDDGRNKLKLQFNNDMTKQVDTRELECTDLQTLIFCIHAFLSAKLSTIDPTFLANY</sequence>
<dbReference type="SUPFAM" id="SSF50156">
    <property type="entry name" value="PDZ domain-like"/>
    <property type="match status" value="1"/>
</dbReference>
<dbReference type="AlphaFoldDB" id="A0A2T7PFL2"/>
<evidence type="ECO:0000256" key="4">
    <source>
        <dbReference type="ARBA" id="ARBA00023212"/>
    </source>
</evidence>
<dbReference type="PROSITE" id="PS50106">
    <property type="entry name" value="PDZ"/>
    <property type="match status" value="1"/>
</dbReference>
<reference evidence="6 7" key="1">
    <citation type="submission" date="2018-04" db="EMBL/GenBank/DDBJ databases">
        <title>The genome of golden apple snail Pomacea canaliculata provides insight into stress tolerance and invasive adaptation.</title>
        <authorList>
            <person name="Liu C."/>
            <person name="Liu B."/>
            <person name="Ren Y."/>
            <person name="Zhang Y."/>
            <person name="Wang H."/>
            <person name="Li S."/>
            <person name="Jiang F."/>
            <person name="Yin L."/>
            <person name="Zhang G."/>
            <person name="Qian W."/>
            <person name="Fan W."/>
        </authorList>
    </citation>
    <scope>NUCLEOTIDE SEQUENCE [LARGE SCALE GENOMIC DNA]</scope>
    <source>
        <strain evidence="6">SZHN2017</strain>
        <tissue evidence="6">Muscle</tissue>
    </source>
</reference>
<dbReference type="SUPFAM" id="SSF50729">
    <property type="entry name" value="PH domain-like"/>
    <property type="match status" value="1"/>
</dbReference>
<dbReference type="PANTHER" id="PTHR10554">
    <property type="entry name" value="SYNTROPHIN"/>
    <property type="match status" value="1"/>
</dbReference>
<keyword evidence="3" id="KW-0963">Cytoplasm</keyword>
<dbReference type="OrthoDB" id="9975356at2759"/>
<dbReference type="STRING" id="400727.A0A2T7PFL2"/>
<dbReference type="InterPro" id="IPR001478">
    <property type="entry name" value="PDZ"/>
</dbReference>
<keyword evidence="7" id="KW-1185">Reference proteome</keyword>
<evidence type="ECO:0000256" key="3">
    <source>
        <dbReference type="ARBA" id="ARBA00022490"/>
    </source>
</evidence>
<dbReference type="GO" id="GO:0005198">
    <property type="term" value="F:structural molecule activity"/>
    <property type="evidence" value="ECO:0007669"/>
    <property type="project" value="InterPro"/>
</dbReference>
<dbReference type="InterPro" id="IPR015482">
    <property type="entry name" value="Syntrophin"/>
</dbReference>
<dbReference type="GO" id="GO:0016010">
    <property type="term" value="C:dystrophin-associated glycoprotein complex"/>
    <property type="evidence" value="ECO:0007669"/>
    <property type="project" value="TreeGrafter"/>
</dbReference>
<dbReference type="Pfam" id="PF23012">
    <property type="entry name" value="Syntrophin_4th"/>
    <property type="match status" value="1"/>
</dbReference>
<evidence type="ECO:0000259" key="5">
    <source>
        <dbReference type="PROSITE" id="PS50106"/>
    </source>
</evidence>
<dbReference type="PANTHER" id="PTHR10554:SF1">
    <property type="entry name" value="FI16515P1"/>
    <property type="match status" value="1"/>
</dbReference>
<evidence type="ECO:0000256" key="1">
    <source>
        <dbReference type="ARBA" id="ARBA00004245"/>
    </source>
</evidence>
<comment type="caution">
    <text evidence="6">The sequence shown here is derived from an EMBL/GenBank/DDBJ whole genome shotgun (WGS) entry which is preliminary data.</text>
</comment>
<dbReference type="GO" id="GO:0005856">
    <property type="term" value="C:cytoskeleton"/>
    <property type="evidence" value="ECO:0007669"/>
    <property type="project" value="UniProtKB-SubCell"/>
</dbReference>
<dbReference type="InterPro" id="IPR055108">
    <property type="entry name" value="Syntrophin_4th"/>
</dbReference>